<sequence length="549" mass="58354">MSLSRFYSTKWVSIAICACLLLSMATPVAADSVVIGEPGISASTPEPVVSAESAQSLQVVLVNDGELRKGNEAAFEEEVQRAKNVQVEIQDDKLDAPIEVKSGKQTIGTIADGQRVPLDFRIEVGNAKPGIYEVPVVIEYSHTRAVSFGPLDDTERQTRSGEVVQDITLEVENEPRFNVTRVGKDSIIAGDNGMVRYTVENTGTRAATNAEVTFTTTTEGTFFGKAASPSQNTARSIGSLAPGEDTTVSVRMGANENVDLGTYPVTATIEFENGNGITETADTARANFTVQADRSFEISEVQATDFRVDEPEATLQATITNEGPAPAQNMVVRIGQQEQLPLTVTSGEAAVGDLAVGESAEVSFTVNIPEEAEPGSISVPLDLEYENDAGDVLRPLAPLRQRVVIGEERDRFQVIRTNTTVTPGGSGEMTTTIRYTGNETVTNANIKLFTNDPLSSSDDGAYLGTVEPGETVTATFRVSASDTALTKEYSSSVEIRYDESDGDTRFTGSLTIGVPVRAADSGGFPLIPAVAVGMAALVGGAIVVYRRQN</sequence>
<comment type="caution">
    <text evidence="4">The sequence shown here is derived from an EMBL/GenBank/DDBJ whole genome shotgun (WGS) entry which is preliminary data.</text>
</comment>
<feature type="region of interest" description="Disordered" evidence="1">
    <location>
        <begin position="223"/>
        <end position="242"/>
    </location>
</feature>
<reference evidence="4 5" key="1">
    <citation type="submission" date="2018-10" db="EMBL/GenBank/DDBJ databases">
        <title>Genomic Encyclopedia of Archaeal and Bacterial Type Strains, Phase II (KMG-II): from individual species to whole genera.</title>
        <authorList>
            <person name="Goeker M."/>
        </authorList>
    </citation>
    <scope>NUCLEOTIDE SEQUENCE [LARGE SCALE GENOMIC DNA]</scope>
    <source>
        <strain evidence="4 5">DSM 11927</strain>
    </source>
</reference>
<proteinExistence type="predicted"/>
<evidence type="ECO:0000313" key="5">
    <source>
        <dbReference type="Proteomes" id="UP000268233"/>
    </source>
</evidence>
<evidence type="ECO:0000259" key="3">
    <source>
        <dbReference type="Pfam" id="PF07705"/>
    </source>
</evidence>
<name>A0A495QQQ0_9EURY</name>
<keyword evidence="2" id="KW-0812">Transmembrane</keyword>
<evidence type="ECO:0000256" key="1">
    <source>
        <dbReference type="SAM" id="MobiDB-lite"/>
    </source>
</evidence>
<keyword evidence="2" id="KW-0472">Membrane</keyword>
<organism evidence="4 5">
    <name type="scientific">Haloarcula quadrata</name>
    <dbReference type="NCBI Taxonomy" id="182779"/>
    <lineage>
        <taxon>Archaea</taxon>
        <taxon>Methanobacteriati</taxon>
        <taxon>Methanobacteriota</taxon>
        <taxon>Stenosarchaea group</taxon>
        <taxon>Halobacteria</taxon>
        <taxon>Halobacteriales</taxon>
        <taxon>Haloarculaceae</taxon>
        <taxon>Haloarcula</taxon>
    </lineage>
</organism>
<accession>A0A495QQQ0</accession>
<dbReference type="PANTHER" id="PTHR35902">
    <property type="entry name" value="S-LAYER DOMAIN-LIKE PROTEIN-RELATED"/>
    <property type="match status" value="1"/>
</dbReference>
<dbReference type="RefSeq" id="WP_208644708.1">
    <property type="nucleotide sequence ID" value="NZ_RBWW01000003.1"/>
</dbReference>
<keyword evidence="2" id="KW-1133">Transmembrane helix</keyword>
<dbReference type="Pfam" id="PF07705">
    <property type="entry name" value="CARDB"/>
    <property type="match status" value="1"/>
</dbReference>
<protein>
    <recommendedName>
        <fullName evidence="3">CARDB domain-containing protein</fullName>
    </recommendedName>
</protein>
<dbReference type="AlphaFoldDB" id="A0A495QQQ0"/>
<dbReference type="Proteomes" id="UP000268233">
    <property type="component" value="Unassembled WGS sequence"/>
</dbReference>
<feature type="domain" description="CARDB" evidence="3">
    <location>
        <begin position="175"/>
        <end position="282"/>
    </location>
</feature>
<gene>
    <name evidence="4" type="ORF">BDK61_4346</name>
</gene>
<dbReference type="EMBL" id="RBWW01000003">
    <property type="protein sequence ID" value="RKS75827.1"/>
    <property type="molecule type" value="Genomic_DNA"/>
</dbReference>
<dbReference type="PANTHER" id="PTHR35902:SF3">
    <property type="entry name" value="NPCBM-ASSOCIATED, NEW3 DOMAIN OF ALPHA-GALACTOSIDASE"/>
    <property type="match status" value="1"/>
</dbReference>
<dbReference type="InterPro" id="IPR013783">
    <property type="entry name" value="Ig-like_fold"/>
</dbReference>
<evidence type="ECO:0000256" key="2">
    <source>
        <dbReference type="SAM" id="Phobius"/>
    </source>
</evidence>
<dbReference type="Gene3D" id="2.60.40.10">
    <property type="entry name" value="Immunoglobulins"/>
    <property type="match status" value="3"/>
</dbReference>
<evidence type="ECO:0000313" key="4">
    <source>
        <dbReference type="EMBL" id="RKS75827.1"/>
    </source>
</evidence>
<dbReference type="InterPro" id="IPR011635">
    <property type="entry name" value="CARDB"/>
</dbReference>
<keyword evidence="5" id="KW-1185">Reference proteome</keyword>
<feature type="transmembrane region" description="Helical" evidence="2">
    <location>
        <begin position="526"/>
        <end position="545"/>
    </location>
</feature>